<evidence type="ECO:0000313" key="2">
    <source>
        <dbReference type="Proteomes" id="UP001165498"/>
    </source>
</evidence>
<proteinExistence type="predicted"/>
<comment type="caution">
    <text evidence="1">The sequence shown here is derived from an EMBL/GenBank/DDBJ whole genome shotgun (WGS) entry which is preliminary data.</text>
</comment>
<organism evidence="1 2">
    <name type="scientific">Tahibacter harae</name>
    <dbReference type="NCBI Taxonomy" id="2963937"/>
    <lineage>
        <taxon>Bacteria</taxon>
        <taxon>Pseudomonadati</taxon>
        <taxon>Pseudomonadota</taxon>
        <taxon>Gammaproteobacteria</taxon>
        <taxon>Lysobacterales</taxon>
        <taxon>Rhodanobacteraceae</taxon>
        <taxon>Tahibacter</taxon>
    </lineage>
</organism>
<sequence length="332" mass="35915">MENHELAESAARVIAAKARRLAAAGNFDAARLAVRQQRSRALLQIAAQLSPAHAQAAAQASGGESVAITPEDRRAAANEIYALLQRRSGNDVVLLYDIALELHYESYWAYLRGIQLSENGDPAAACQALEAVRGDYEGAATHLAEQYRRQAAGIPDELEDAAQQLYERMVEEAGSEDALHKSFNEMWASVSGMPPPEGDDGENEEIAVEVNLADVDLAAETGQCFVEHLVDGDFDGATALLGESLRDLSADELRREYEQLIEAGRDGEEAVENEEIDVLPMSSDSEIVDLEGGELALVYVSLNGAGFHEAVIVTVAREHGQARITSIEWGRT</sequence>
<protein>
    <submittedName>
        <fullName evidence="1">Uncharacterized protein</fullName>
    </submittedName>
</protein>
<keyword evidence="2" id="KW-1185">Reference proteome</keyword>
<reference evidence="1" key="1">
    <citation type="submission" date="2022-07" db="EMBL/GenBank/DDBJ databases">
        <title>Tahibacter sp., a new gammaproteobacterium isolated from the silt sample collected at pig farm.</title>
        <authorList>
            <person name="Chen H."/>
        </authorList>
    </citation>
    <scope>NUCLEOTIDE SEQUENCE</scope>
    <source>
        <strain evidence="1">P2K</strain>
    </source>
</reference>
<evidence type="ECO:0000313" key="1">
    <source>
        <dbReference type="EMBL" id="MCQ4165965.1"/>
    </source>
</evidence>
<dbReference type="RefSeq" id="WP_255915153.1">
    <property type="nucleotide sequence ID" value="NZ_JANFQO010000013.1"/>
</dbReference>
<dbReference type="EMBL" id="JANFQO010000013">
    <property type="protein sequence ID" value="MCQ4165965.1"/>
    <property type="molecule type" value="Genomic_DNA"/>
</dbReference>
<name>A0ABT1QUJ8_9GAMM</name>
<dbReference type="Proteomes" id="UP001165498">
    <property type="component" value="Unassembled WGS sequence"/>
</dbReference>
<accession>A0ABT1QUJ8</accession>
<gene>
    <name evidence="1" type="ORF">NM961_14685</name>
</gene>